<evidence type="ECO:0000313" key="3">
    <source>
        <dbReference type="Proteomes" id="UP000229335"/>
    </source>
</evidence>
<name>A0A2M6WN14_9BACT</name>
<evidence type="ECO:0000313" key="2">
    <source>
        <dbReference type="EMBL" id="PIT94201.1"/>
    </source>
</evidence>
<organism evidence="2 3">
    <name type="scientific">Candidatus Falkowbacteria bacterium CG10_big_fil_rev_8_21_14_0_10_43_11</name>
    <dbReference type="NCBI Taxonomy" id="1974568"/>
    <lineage>
        <taxon>Bacteria</taxon>
        <taxon>Candidatus Falkowiibacteriota</taxon>
    </lineage>
</organism>
<evidence type="ECO:0000256" key="1">
    <source>
        <dbReference type="SAM" id="Phobius"/>
    </source>
</evidence>
<dbReference type="Proteomes" id="UP000229335">
    <property type="component" value="Unassembled WGS sequence"/>
</dbReference>
<gene>
    <name evidence="2" type="ORF">COU00_00225</name>
</gene>
<comment type="caution">
    <text evidence="2">The sequence shown here is derived from an EMBL/GenBank/DDBJ whole genome shotgun (WGS) entry which is preliminary data.</text>
</comment>
<reference evidence="3" key="1">
    <citation type="submission" date="2017-09" db="EMBL/GenBank/DDBJ databases">
        <title>Depth-based differentiation of microbial function through sediment-hosted aquifers and enrichment of novel symbionts in the deep terrestrial subsurface.</title>
        <authorList>
            <person name="Probst A.J."/>
            <person name="Ladd B."/>
            <person name="Jarett J.K."/>
            <person name="Geller-Mcgrath D.E."/>
            <person name="Sieber C.M.K."/>
            <person name="Emerson J.B."/>
            <person name="Anantharaman K."/>
            <person name="Thomas B.C."/>
            <person name="Malmstrom R."/>
            <person name="Stieglmeier M."/>
            <person name="Klingl A."/>
            <person name="Woyke T."/>
            <person name="Ryan C.M."/>
            <person name="Banfield J.F."/>
        </authorList>
    </citation>
    <scope>NUCLEOTIDE SEQUENCE [LARGE SCALE GENOMIC DNA]</scope>
</reference>
<accession>A0A2M6WN14</accession>
<protein>
    <recommendedName>
        <fullName evidence="4">Baseplate protein J-like domain-containing protein</fullName>
    </recommendedName>
</protein>
<feature type="transmembrane region" description="Helical" evidence="1">
    <location>
        <begin position="27"/>
        <end position="47"/>
    </location>
</feature>
<proteinExistence type="predicted"/>
<keyword evidence="1" id="KW-0812">Transmembrane</keyword>
<sequence length="393" mass="42961">MEKNGLNKKIKAKNMPSSRPISIYRKIAITFIVLTLLLAAIVVYFSIVSVKIVIIPNKERATASFAVTVKDAQSGENPSGAVINGLVEKVPLAAEGTFAAMGKEVSGAEVTGKVTIYNKTGASQPLIKTTRLQTADGKLFRLKESVSVPAKSQIDNAEIYADKPSADMAIAPTKFIIPGLNKVKQDLIYAESAEAFKYQEMGETLISAEDFNKAKDDLKKQLTDQLKSLSEAQKYGNYDNVAHKIDDNAVTFNSAAKLGDKVKEFKMSATADAAIVAFNVKDIAALAQQKITEGLPDDKQIESFDKNNFQYSVNQYDLNLGTADLKVEAAAQMVLKEGTEVIKADRLVGLSRQQLDDYLSSLREVAGYEVKFTPNWINKVPSLIDHIRVEVTK</sequence>
<dbReference type="AlphaFoldDB" id="A0A2M6WN14"/>
<keyword evidence="1" id="KW-1133">Transmembrane helix</keyword>
<keyword evidence="1" id="KW-0472">Membrane</keyword>
<evidence type="ECO:0008006" key="4">
    <source>
        <dbReference type="Google" id="ProtNLM"/>
    </source>
</evidence>
<dbReference type="EMBL" id="PFAS01000004">
    <property type="protein sequence ID" value="PIT94201.1"/>
    <property type="molecule type" value="Genomic_DNA"/>
</dbReference>